<dbReference type="SUPFAM" id="SSF88946">
    <property type="entry name" value="Sigma2 domain of RNA polymerase sigma factors"/>
    <property type="match status" value="1"/>
</dbReference>
<dbReference type="GO" id="GO:0006352">
    <property type="term" value="P:DNA-templated transcription initiation"/>
    <property type="evidence" value="ECO:0007669"/>
    <property type="project" value="InterPro"/>
</dbReference>
<name>A0A538SPF1_UNCEI</name>
<dbReference type="InterPro" id="IPR036388">
    <property type="entry name" value="WH-like_DNA-bd_sf"/>
</dbReference>
<dbReference type="InterPro" id="IPR013324">
    <property type="entry name" value="RNA_pol_sigma_r3/r4-like"/>
</dbReference>
<keyword evidence="5" id="KW-0804">Transcription</keyword>
<dbReference type="InterPro" id="IPR039425">
    <property type="entry name" value="RNA_pol_sigma-70-like"/>
</dbReference>
<evidence type="ECO:0000256" key="3">
    <source>
        <dbReference type="ARBA" id="ARBA00023082"/>
    </source>
</evidence>
<feature type="compositionally biased region" description="Basic and acidic residues" evidence="6">
    <location>
        <begin position="20"/>
        <end position="36"/>
    </location>
</feature>
<feature type="domain" description="RNA polymerase sigma-70 region 2" evidence="7">
    <location>
        <begin position="63"/>
        <end position="136"/>
    </location>
</feature>
<evidence type="ECO:0000256" key="1">
    <source>
        <dbReference type="ARBA" id="ARBA00010641"/>
    </source>
</evidence>
<dbReference type="GO" id="GO:0003677">
    <property type="term" value="F:DNA binding"/>
    <property type="evidence" value="ECO:0007669"/>
    <property type="project" value="UniProtKB-KW"/>
</dbReference>
<sequence length="226" mass="25368">MPAASTAPARCRGCGSLSHPLEDAVPRSGPPHDDSHPQFAGSESTASLLARVRGGDLDAREPLLKRYLPLLRRWAHGRLPARARDMADTDDLVQNTLLRALGRLEEFEPRREGAFLSYLRQILLNQVRDEIRRAHRRPERESLKDQVCDEGPSPLDQAIGRETMQRYERGLAQLSQDHREAIILRLEFGYSCEEIAEALGRSSANAARQLLGRALVRLAQVLHESE</sequence>
<gene>
    <name evidence="9" type="ORF">E6K73_01545</name>
</gene>
<comment type="caution">
    <text evidence="9">The sequence shown here is derived from an EMBL/GenBank/DDBJ whole genome shotgun (WGS) entry which is preliminary data.</text>
</comment>
<keyword evidence="2" id="KW-0805">Transcription regulation</keyword>
<feature type="region of interest" description="Disordered" evidence="6">
    <location>
        <begin position="1"/>
        <end position="42"/>
    </location>
</feature>
<dbReference type="Pfam" id="PF08281">
    <property type="entry name" value="Sigma70_r4_2"/>
    <property type="match status" value="1"/>
</dbReference>
<proteinExistence type="inferred from homology"/>
<keyword evidence="3" id="KW-0731">Sigma factor</keyword>
<feature type="domain" description="RNA polymerase sigma factor 70 region 4 type 2" evidence="8">
    <location>
        <begin position="166"/>
        <end position="217"/>
    </location>
</feature>
<dbReference type="AlphaFoldDB" id="A0A538SPF1"/>
<dbReference type="SUPFAM" id="SSF88659">
    <property type="entry name" value="Sigma3 and sigma4 domains of RNA polymerase sigma factors"/>
    <property type="match status" value="1"/>
</dbReference>
<dbReference type="InterPro" id="IPR007627">
    <property type="entry name" value="RNA_pol_sigma70_r2"/>
</dbReference>
<dbReference type="InterPro" id="IPR013249">
    <property type="entry name" value="RNA_pol_sigma70_r4_t2"/>
</dbReference>
<evidence type="ECO:0000256" key="4">
    <source>
        <dbReference type="ARBA" id="ARBA00023125"/>
    </source>
</evidence>
<dbReference type="InterPro" id="IPR013325">
    <property type="entry name" value="RNA_pol_sigma_r2"/>
</dbReference>
<dbReference type="EMBL" id="VBOT01000021">
    <property type="protein sequence ID" value="TMQ53254.1"/>
    <property type="molecule type" value="Genomic_DNA"/>
</dbReference>
<dbReference type="Gene3D" id="1.10.1740.10">
    <property type="match status" value="1"/>
</dbReference>
<evidence type="ECO:0000256" key="6">
    <source>
        <dbReference type="SAM" id="MobiDB-lite"/>
    </source>
</evidence>
<dbReference type="GO" id="GO:0016987">
    <property type="term" value="F:sigma factor activity"/>
    <property type="evidence" value="ECO:0007669"/>
    <property type="project" value="UniProtKB-KW"/>
</dbReference>
<evidence type="ECO:0000313" key="9">
    <source>
        <dbReference type="EMBL" id="TMQ53254.1"/>
    </source>
</evidence>
<evidence type="ECO:0000256" key="5">
    <source>
        <dbReference type="ARBA" id="ARBA00023163"/>
    </source>
</evidence>
<dbReference type="Pfam" id="PF04542">
    <property type="entry name" value="Sigma70_r2"/>
    <property type="match status" value="1"/>
</dbReference>
<dbReference type="Gene3D" id="1.10.10.10">
    <property type="entry name" value="Winged helix-like DNA-binding domain superfamily/Winged helix DNA-binding domain"/>
    <property type="match status" value="1"/>
</dbReference>
<evidence type="ECO:0000313" key="10">
    <source>
        <dbReference type="Proteomes" id="UP000320184"/>
    </source>
</evidence>
<dbReference type="Proteomes" id="UP000320184">
    <property type="component" value="Unassembled WGS sequence"/>
</dbReference>
<comment type="similarity">
    <text evidence="1">Belongs to the sigma-70 factor family. ECF subfamily.</text>
</comment>
<protein>
    <submittedName>
        <fullName evidence="9">Sigma-70 family RNA polymerase sigma factor</fullName>
    </submittedName>
</protein>
<dbReference type="NCBIfam" id="TIGR02937">
    <property type="entry name" value="sigma70-ECF"/>
    <property type="match status" value="1"/>
</dbReference>
<evidence type="ECO:0000259" key="7">
    <source>
        <dbReference type="Pfam" id="PF04542"/>
    </source>
</evidence>
<keyword evidence="4" id="KW-0238">DNA-binding</keyword>
<accession>A0A538SPF1</accession>
<evidence type="ECO:0000259" key="8">
    <source>
        <dbReference type="Pfam" id="PF08281"/>
    </source>
</evidence>
<dbReference type="InterPro" id="IPR014284">
    <property type="entry name" value="RNA_pol_sigma-70_dom"/>
</dbReference>
<dbReference type="PANTHER" id="PTHR43133:SF8">
    <property type="entry name" value="RNA POLYMERASE SIGMA FACTOR HI_1459-RELATED"/>
    <property type="match status" value="1"/>
</dbReference>
<dbReference type="PANTHER" id="PTHR43133">
    <property type="entry name" value="RNA POLYMERASE ECF-TYPE SIGMA FACTO"/>
    <property type="match status" value="1"/>
</dbReference>
<evidence type="ECO:0000256" key="2">
    <source>
        <dbReference type="ARBA" id="ARBA00023015"/>
    </source>
</evidence>
<reference evidence="9 10" key="1">
    <citation type="journal article" date="2019" name="Nat. Microbiol.">
        <title>Mediterranean grassland soil C-N compound turnover is dependent on rainfall and depth, and is mediated by genomically divergent microorganisms.</title>
        <authorList>
            <person name="Diamond S."/>
            <person name="Andeer P.F."/>
            <person name="Li Z."/>
            <person name="Crits-Christoph A."/>
            <person name="Burstein D."/>
            <person name="Anantharaman K."/>
            <person name="Lane K.R."/>
            <person name="Thomas B.C."/>
            <person name="Pan C."/>
            <person name="Northen T.R."/>
            <person name="Banfield J.F."/>
        </authorList>
    </citation>
    <scope>NUCLEOTIDE SEQUENCE [LARGE SCALE GENOMIC DNA]</scope>
    <source>
        <strain evidence="9">WS_3</strain>
    </source>
</reference>
<organism evidence="9 10">
    <name type="scientific">Eiseniibacteriota bacterium</name>
    <dbReference type="NCBI Taxonomy" id="2212470"/>
    <lineage>
        <taxon>Bacteria</taxon>
        <taxon>Candidatus Eiseniibacteriota</taxon>
    </lineage>
</organism>